<dbReference type="GO" id="GO:0003676">
    <property type="term" value="F:nucleic acid binding"/>
    <property type="evidence" value="ECO:0007669"/>
    <property type="project" value="InterPro"/>
</dbReference>
<dbReference type="InterPro" id="IPR040758">
    <property type="entry name" value="PrmC_N"/>
</dbReference>
<dbReference type="InterPro" id="IPR019874">
    <property type="entry name" value="RF_methyltr_PrmC"/>
</dbReference>
<feature type="domain" description="Release factor glutamine methyltransferase N-terminal" evidence="7">
    <location>
        <begin position="7"/>
        <end position="74"/>
    </location>
</feature>
<evidence type="ECO:0000313" key="8">
    <source>
        <dbReference type="EMBL" id="ADV33746.1"/>
    </source>
</evidence>
<dbReference type="InterPro" id="IPR029063">
    <property type="entry name" value="SAM-dependent_MTases_sf"/>
</dbReference>
<comment type="function">
    <text evidence="5">Methylates the class 1 translation termination release factors RF1/PrfA and RF2/PrfB on the glutamine residue of the universally conserved GGQ motif.</text>
</comment>
<dbReference type="GO" id="GO:0032259">
    <property type="term" value="P:methylation"/>
    <property type="evidence" value="ECO:0007669"/>
    <property type="project" value="UniProtKB-KW"/>
</dbReference>
<feature type="binding site" evidence="5">
    <location>
        <position position="170"/>
    </location>
    <ligand>
        <name>S-adenosyl-L-methionine</name>
        <dbReference type="ChEBI" id="CHEBI:59789"/>
    </ligand>
</feature>
<dbReference type="SUPFAM" id="SSF53335">
    <property type="entry name" value="S-adenosyl-L-methionine-dependent methyltransferases"/>
    <property type="match status" value="1"/>
</dbReference>
<dbReference type="NCBIfam" id="TIGR03534">
    <property type="entry name" value="RF_mod_PrmC"/>
    <property type="match status" value="1"/>
</dbReference>
<comment type="similarity">
    <text evidence="5">Belongs to the protein N5-glutamine methyltransferase family. PrmC subfamily.</text>
</comment>
<evidence type="ECO:0000259" key="7">
    <source>
        <dbReference type="Pfam" id="PF17827"/>
    </source>
</evidence>
<dbReference type="Gene3D" id="3.40.50.150">
    <property type="entry name" value="Vaccinia Virus protein VP39"/>
    <property type="match status" value="1"/>
</dbReference>
<dbReference type="HOGENOM" id="CLU_018398_3_0_6"/>
<dbReference type="NCBIfam" id="TIGR00536">
    <property type="entry name" value="hemK_fam"/>
    <property type="match status" value="1"/>
</dbReference>
<dbReference type="PROSITE" id="PS00092">
    <property type="entry name" value="N6_MTASE"/>
    <property type="match status" value="1"/>
</dbReference>
<dbReference type="InterPro" id="IPR007848">
    <property type="entry name" value="Small_mtfrase_dom"/>
</dbReference>
<dbReference type="EC" id="2.1.1.297" evidence="5"/>
<evidence type="ECO:0000256" key="2">
    <source>
        <dbReference type="ARBA" id="ARBA00022679"/>
    </source>
</evidence>
<dbReference type="PANTHER" id="PTHR18895:SF74">
    <property type="entry name" value="MTRF1L RELEASE FACTOR GLUTAMINE METHYLTRANSFERASE"/>
    <property type="match status" value="1"/>
</dbReference>
<dbReference type="GO" id="GO:0102559">
    <property type="term" value="F:peptide chain release factor N(5)-glutamine methyltransferase activity"/>
    <property type="evidence" value="ECO:0007669"/>
    <property type="project" value="UniProtKB-EC"/>
</dbReference>
<dbReference type="InterPro" id="IPR002052">
    <property type="entry name" value="DNA_methylase_N6_adenine_CS"/>
</dbReference>
<dbReference type="EMBL" id="CP002189">
    <property type="protein sequence ID" value="ADV33746.1"/>
    <property type="molecule type" value="Genomic_DNA"/>
</dbReference>
<dbReference type="PANTHER" id="PTHR18895">
    <property type="entry name" value="HEMK METHYLTRANSFERASE"/>
    <property type="match status" value="1"/>
</dbReference>
<gene>
    <name evidence="8" type="primary">hemK</name>
    <name evidence="5" type="synonym">prmC</name>
    <name evidence="8" type="ordered locus">BVAF_352</name>
</gene>
<feature type="domain" description="Methyltransferase small" evidence="6">
    <location>
        <begin position="96"/>
        <end position="194"/>
    </location>
</feature>
<dbReference type="InterPro" id="IPR050320">
    <property type="entry name" value="N5-glutamine_MTase"/>
</dbReference>
<dbReference type="InterPro" id="IPR004556">
    <property type="entry name" value="HemK-like"/>
</dbReference>
<evidence type="ECO:0000256" key="5">
    <source>
        <dbReference type="HAMAP-Rule" id="MF_02126"/>
    </source>
</evidence>
<evidence type="ECO:0000256" key="1">
    <source>
        <dbReference type="ARBA" id="ARBA00022603"/>
    </source>
</evidence>
<evidence type="ECO:0000313" key="9">
    <source>
        <dbReference type="Proteomes" id="UP000007464"/>
    </source>
</evidence>
<proteinExistence type="inferred from homology"/>
<dbReference type="FunFam" id="1.10.8.10:FF:000032">
    <property type="entry name" value="Release factor glutamine methyltransferase"/>
    <property type="match status" value="1"/>
</dbReference>
<dbReference type="STRING" id="859654.BVAF_352"/>
<keyword evidence="2 5" id="KW-0808">Transferase</keyword>
<dbReference type="FunFam" id="3.40.50.150:FF:000053">
    <property type="entry name" value="Release factor glutamine methyltransferase"/>
    <property type="match status" value="1"/>
</dbReference>
<name>E8Q6Z9_BLOVB</name>
<dbReference type="AlphaFoldDB" id="E8Q6Z9"/>
<dbReference type="KEGG" id="bva:BVAF_352"/>
<evidence type="ECO:0000256" key="4">
    <source>
        <dbReference type="ARBA" id="ARBA00048391"/>
    </source>
</evidence>
<dbReference type="Pfam" id="PF05175">
    <property type="entry name" value="MTS"/>
    <property type="match status" value="1"/>
</dbReference>
<sequence>MITWNKWLNLACLKLKHSLSPKLDAELLLQKVTRKSKIQLLTFGETNLSFKQIQTLQLLINRRSQGEPIAHIIGVKEFWSLNFKVSPGVFIPRPDTECLIEQILNLNFNSDNVEILDLGTGVGTIALTLASERPSWNITGIEQQKQALSLAHKNKLLLDCKNVNFIYGNWFKYLKNSKKFDLIVSNPPYINKKDLHWLSKDVYFEPRNALISKNSGLSDLMIICQYSKYYLCPSGWIFLEHGWNQGKQVRNLLSKQQFINICTKFDYNNCERITCGQWKPT</sequence>
<keyword evidence="3 5" id="KW-0949">S-adenosyl-L-methionine</keyword>
<dbReference type="Pfam" id="PF17827">
    <property type="entry name" value="PrmC_N"/>
    <property type="match status" value="1"/>
</dbReference>
<protein>
    <recommendedName>
        <fullName evidence="5">Release factor glutamine methyltransferase</fullName>
        <shortName evidence="5">RF MTase</shortName>
        <ecNumber evidence="5">2.1.1.297</ecNumber>
    </recommendedName>
    <alternativeName>
        <fullName evidence="5">N5-glutamine methyltransferase PrmC</fullName>
    </alternativeName>
    <alternativeName>
        <fullName evidence="5">Protein-(glutamine-N5) MTase PrmC</fullName>
    </alternativeName>
    <alternativeName>
        <fullName evidence="5">Protein-glutamine N-methyltransferase PrmC</fullName>
    </alternativeName>
</protein>
<feature type="binding site" evidence="5">
    <location>
        <position position="142"/>
    </location>
    <ligand>
        <name>S-adenosyl-L-methionine</name>
        <dbReference type="ChEBI" id="CHEBI:59789"/>
    </ligand>
</feature>
<keyword evidence="9" id="KW-1185">Reference proteome</keyword>
<comment type="catalytic activity">
    <reaction evidence="4 5">
        <text>L-glutaminyl-[peptide chain release factor] + S-adenosyl-L-methionine = N(5)-methyl-L-glutaminyl-[peptide chain release factor] + S-adenosyl-L-homocysteine + H(+)</text>
        <dbReference type="Rhea" id="RHEA:42896"/>
        <dbReference type="Rhea" id="RHEA-COMP:10271"/>
        <dbReference type="Rhea" id="RHEA-COMP:10272"/>
        <dbReference type="ChEBI" id="CHEBI:15378"/>
        <dbReference type="ChEBI" id="CHEBI:30011"/>
        <dbReference type="ChEBI" id="CHEBI:57856"/>
        <dbReference type="ChEBI" id="CHEBI:59789"/>
        <dbReference type="ChEBI" id="CHEBI:61891"/>
        <dbReference type="EC" id="2.1.1.297"/>
    </reaction>
</comment>
<evidence type="ECO:0000256" key="3">
    <source>
        <dbReference type="ARBA" id="ARBA00022691"/>
    </source>
</evidence>
<evidence type="ECO:0000259" key="6">
    <source>
        <dbReference type="Pfam" id="PF05175"/>
    </source>
</evidence>
<feature type="binding site" evidence="5">
    <location>
        <position position="186"/>
    </location>
    <ligand>
        <name>S-adenosyl-L-methionine</name>
        <dbReference type="ChEBI" id="CHEBI:59789"/>
    </ligand>
</feature>
<feature type="binding site" evidence="5">
    <location>
        <begin position="119"/>
        <end position="123"/>
    </location>
    <ligand>
        <name>S-adenosyl-L-methionine</name>
        <dbReference type="ChEBI" id="CHEBI:59789"/>
    </ligand>
</feature>
<dbReference type="RefSeq" id="WP_013516671.1">
    <property type="nucleotide sequence ID" value="NC_014909.2"/>
</dbReference>
<organism evidence="8 9">
    <name type="scientific">Blochmanniella vafra (strain BVAF)</name>
    <dbReference type="NCBI Taxonomy" id="859654"/>
    <lineage>
        <taxon>Bacteria</taxon>
        <taxon>Pseudomonadati</taxon>
        <taxon>Pseudomonadota</taxon>
        <taxon>Gammaproteobacteria</taxon>
        <taxon>Enterobacterales</taxon>
        <taxon>Enterobacteriaceae</taxon>
        <taxon>ant endosymbionts</taxon>
        <taxon>Candidatus Blochmanniella</taxon>
    </lineage>
</organism>
<reference evidence="8 9" key="1">
    <citation type="journal article" date="2010" name="BMC Genomics">
        <title>Unprecedented loss of ammonia assimilation capability in a urease-encoding bacterial mutualist.</title>
        <authorList>
            <person name="Williams L.E."/>
            <person name="Wernegreen J.J."/>
        </authorList>
    </citation>
    <scope>NUCLEOTIDE SEQUENCE [LARGE SCALE GENOMIC DNA]</scope>
    <source>
        <strain evidence="8 9">BVAF</strain>
    </source>
</reference>
<keyword evidence="1 5" id="KW-0489">Methyltransferase</keyword>
<accession>E8Q6Z9</accession>
<dbReference type="CDD" id="cd02440">
    <property type="entry name" value="AdoMet_MTases"/>
    <property type="match status" value="1"/>
</dbReference>
<dbReference type="Proteomes" id="UP000007464">
    <property type="component" value="Chromosome"/>
</dbReference>
<feature type="binding site" evidence="5">
    <location>
        <begin position="186"/>
        <end position="189"/>
    </location>
    <ligand>
        <name>substrate</name>
    </ligand>
</feature>
<dbReference type="Gene3D" id="1.10.8.10">
    <property type="entry name" value="DNA helicase RuvA subunit, C-terminal domain"/>
    <property type="match status" value="1"/>
</dbReference>
<dbReference type="HAMAP" id="MF_02126">
    <property type="entry name" value="RF_methyltr_PrmC"/>
    <property type="match status" value="1"/>
</dbReference>